<accession>A0A1X2LUD1</accession>
<dbReference type="PROSITE" id="PS50846">
    <property type="entry name" value="HMA_2"/>
    <property type="match status" value="1"/>
</dbReference>
<dbReference type="STRING" id="1430326.B8W66_12665"/>
<feature type="domain" description="HMA" evidence="1">
    <location>
        <begin position="20"/>
        <end position="87"/>
    </location>
</feature>
<keyword evidence="3" id="KW-1185">Reference proteome</keyword>
<proteinExistence type="predicted"/>
<gene>
    <name evidence="2" type="ORF">B8W66_12665</name>
</gene>
<sequence>MMTTAADTGVTLTVVSDAAGRMRVHATGFQFDAARAVAIEDTVSKVAGVKAVCAYPRTASVVIWYTPLRCDTAAILSTIADAEHIPAAAGPARVPHSADPRKPV</sequence>
<organism evidence="2 3">
    <name type="scientific">Mycobacterium decipiens</name>
    <dbReference type="NCBI Taxonomy" id="1430326"/>
    <lineage>
        <taxon>Bacteria</taxon>
        <taxon>Bacillati</taxon>
        <taxon>Actinomycetota</taxon>
        <taxon>Actinomycetes</taxon>
        <taxon>Mycobacteriales</taxon>
        <taxon>Mycobacteriaceae</taxon>
        <taxon>Mycobacterium</taxon>
    </lineage>
</organism>
<name>A0A1X2LUD1_9MYCO</name>
<evidence type="ECO:0000313" key="2">
    <source>
        <dbReference type="EMBL" id="OSC40533.1"/>
    </source>
</evidence>
<evidence type="ECO:0000313" key="3">
    <source>
        <dbReference type="Proteomes" id="UP000193247"/>
    </source>
</evidence>
<comment type="caution">
    <text evidence="2">The sequence shown here is derived from an EMBL/GenBank/DDBJ whole genome shotgun (WGS) entry which is preliminary data.</text>
</comment>
<evidence type="ECO:0000259" key="1">
    <source>
        <dbReference type="PROSITE" id="PS50846"/>
    </source>
</evidence>
<dbReference type="GO" id="GO:0046872">
    <property type="term" value="F:metal ion binding"/>
    <property type="evidence" value="ECO:0007669"/>
    <property type="project" value="InterPro"/>
</dbReference>
<dbReference type="EMBL" id="NCXP01000013">
    <property type="protein sequence ID" value="OSC40533.1"/>
    <property type="molecule type" value="Genomic_DNA"/>
</dbReference>
<dbReference type="InterPro" id="IPR006121">
    <property type="entry name" value="HMA_dom"/>
</dbReference>
<dbReference type="Proteomes" id="UP000193247">
    <property type="component" value="Unassembled WGS sequence"/>
</dbReference>
<reference evidence="2 3" key="1">
    <citation type="submission" date="2017-04" db="EMBL/GenBank/DDBJ databases">
        <title>The new phylogeny of genus Mycobacterium.</title>
        <authorList>
            <person name="Tortoli E."/>
            <person name="Trovato A."/>
            <person name="Cirillo D.M."/>
        </authorList>
    </citation>
    <scope>NUCLEOTIDE SEQUENCE [LARGE SCALE GENOMIC DNA]</scope>
    <source>
        <strain evidence="2 3">TBL 1200985</strain>
    </source>
</reference>
<dbReference type="AlphaFoldDB" id="A0A1X2LUD1"/>
<protein>
    <recommendedName>
        <fullName evidence="1">HMA domain-containing protein</fullName>
    </recommendedName>
</protein>